<evidence type="ECO:0000259" key="1">
    <source>
        <dbReference type="Pfam" id="PF13456"/>
    </source>
</evidence>
<dbReference type="Gene3D" id="3.30.420.10">
    <property type="entry name" value="Ribonuclease H-like superfamily/Ribonuclease H"/>
    <property type="match status" value="1"/>
</dbReference>
<dbReference type="Proteomes" id="UP000827889">
    <property type="component" value="Chromosome 9"/>
</dbReference>
<name>A0ABM3HVU6_9MYRT</name>
<keyword evidence="2" id="KW-1185">Reference proteome</keyword>
<reference evidence="3" key="1">
    <citation type="submission" date="2025-08" db="UniProtKB">
        <authorList>
            <consortium name="RefSeq"/>
        </authorList>
    </citation>
    <scope>IDENTIFICATION</scope>
    <source>
        <tissue evidence="3">Leaf</tissue>
    </source>
</reference>
<dbReference type="InterPro" id="IPR012337">
    <property type="entry name" value="RNaseH-like_sf"/>
</dbReference>
<dbReference type="InterPro" id="IPR036397">
    <property type="entry name" value="RNaseH_sf"/>
</dbReference>
<dbReference type="Pfam" id="PF13456">
    <property type="entry name" value="RVT_3"/>
    <property type="match status" value="1"/>
</dbReference>
<protein>
    <submittedName>
        <fullName evidence="3">Uncharacterized protein LOC125316431</fullName>
    </submittedName>
</protein>
<evidence type="ECO:0000313" key="2">
    <source>
        <dbReference type="Proteomes" id="UP000827889"/>
    </source>
</evidence>
<accession>A0ABM3HVU6</accession>
<dbReference type="PANTHER" id="PTHR48475">
    <property type="entry name" value="RIBONUCLEASE H"/>
    <property type="match status" value="1"/>
</dbReference>
<dbReference type="GeneID" id="125316431"/>
<dbReference type="PANTHER" id="PTHR48475:SF1">
    <property type="entry name" value="RNASE H TYPE-1 DOMAIN-CONTAINING PROTEIN"/>
    <property type="match status" value="1"/>
</dbReference>
<dbReference type="SUPFAM" id="SSF53098">
    <property type="entry name" value="Ribonuclease H-like"/>
    <property type="match status" value="1"/>
</dbReference>
<proteinExistence type="predicted"/>
<gene>
    <name evidence="3" type="primary">LOC125316431</name>
</gene>
<sequence length="221" mass="25343">MTRKSVKGRAIADMLAENTAGPQARDEIDPLDDRVLLVTTKKWVMYFNGAVKPSGSGIGVYGDSALIILQIEGKWKTRDPKLNPYHEFLEDIIDEFDEIAFKYLPAAQNQFVDALATLSSMFRVTVGSNTKPLGIEILKRSAYSMLIKEEVHREPWYQDIKVYLRTRECLEGSEVADRKYPMKLSSKFFLSGDTLYKRSYDSVLFRWVDANEANWLMSEIH</sequence>
<dbReference type="RefSeq" id="XP_048140714.1">
    <property type="nucleotide sequence ID" value="XM_048284757.1"/>
</dbReference>
<evidence type="ECO:0000313" key="3">
    <source>
        <dbReference type="RefSeq" id="XP_048140714.1"/>
    </source>
</evidence>
<organism evidence="2 3">
    <name type="scientific">Rhodamnia argentea</name>
    <dbReference type="NCBI Taxonomy" id="178133"/>
    <lineage>
        <taxon>Eukaryota</taxon>
        <taxon>Viridiplantae</taxon>
        <taxon>Streptophyta</taxon>
        <taxon>Embryophyta</taxon>
        <taxon>Tracheophyta</taxon>
        <taxon>Spermatophyta</taxon>
        <taxon>Magnoliopsida</taxon>
        <taxon>eudicotyledons</taxon>
        <taxon>Gunneridae</taxon>
        <taxon>Pentapetalae</taxon>
        <taxon>rosids</taxon>
        <taxon>malvids</taxon>
        <taxon>Myrtales</taxon>
        <taxon>Myrtaceae</taxon>
        <taxon>Myrtoideae</taxon>
        <taxon>Myrteae</taxon>
        <taxon>Australasian group</taxon>
        <taxon>Rhodamnia</taxon>
    </lineage>
</organism>
<dbReference type="InterPro" id="IPR002156">
    <property type="entry name" value="RNaseH_domain"/>
</dbReference>
<feature type="domain" description="RNase H type-1" evidence="1">
    <location>
        <begin position="58"/>
        <end position="117"/>
    </location>
</feature>